<evidence type="ECO:0000313" key="1">
    <source>
        <dbReference type="EMBL" id="CRI34882.1"/>
    </source>
</evidence>
<gene>
    <name evidence="1" type="ORF">HHE01_06830</name>
</gene>
<dbReference type="EMBL" id="CDMK01000002">
    <property type="protein sequence ID" value="CRI34882.1"/>
    <property type="molecule type" value="Genomic_DNA"/>
</dbReference>
<reference evidence="2" key="1">
    <citation type="submission" date="2014-12" db="EMBL/GenBank/DDBJ databases">
        <authorList>
            <person name="Smet A."/>
        </authorList>
    </citation>
    <scope>NUCLEOTIDE SEQUENCE [LARGE SCALE GENOMIC DNA]</scope>
</reference>
<dbReference type="RefSeq" id="WP_015107041.1">
    <property type="nucleotide sequence ID" value="NZ_AP026684.1"/>
</dbReference>
<name>A0A0K2Y9N8_HELHE</name>
<sequence length="337" mass="39881">MGVFRFLKGVFYDGLRSLFFSDVFICFNLDHEVLFGRMERLRWRKTKEIVNKAYPVRNAMIPIKAIKDTRDFVATYPFSYMCGMAKSVDQGMCKKSELEQHIPQGMRKKDLILLDVDDYYFYIPKQSLEQDRKTFSLTMQKTDYIFSPFLLMYSFIKPMLEDEVAVYMLLEHARLFVMVSNHRDICYSKFYPLEIVKTDFEVQVQEDQASYEHEEQVLQSFLKSIESNLMHMDFNFESSPAEEQTTQDPRALVDNMFHATDIVKHLQESIRAAYDNPSNHIEDFIQKVWVLHTYEISYQLIDVLKDELMLEVVHIPVSLVEQMGVLAKKEHYHEAQL</sequence>
<dbReference type="GeneID" id="76197390"/>
<proteinExistence type="predicted"/>
<protein>
    <submittedName>
        <fullName evidence="1">Uncharacterized protein</fullName>
    </submittedName>
</protein>
<dbReference type="STRING" id="1216962.BN341_12840"/>
<evidence type="ECO:0000313" key="2">
    <source>
        <dbReference type="Proteomes" id="UP000046090"/>
    </source>
</evidence>
<dbReference type="Proteomes" id="UP000046090">
    <property type="component" value="Unassembled WGS sequence"/>
</dbReference>
<organism evidence="1 2">
    <name type="scientific">Helicobacter heilmannii</name>
    <dbReference type="NCBI Taxonomy" id="35817"/>
    <lineage>
        <taxon>Bacteria</taxon>
        <taxon>Pseudomonadati</taxon>
        <taxon>Campylobacterota</taxon>
        <taxon>Epsilonproteobacteria</taxon>
        <taxon>Campylobacterales</taxon>
        <taxon>Helicobacteraceae</taxon>
        <taxon>Helicobacter</taxon>
    </lineage>
</organism>
<dbReference type="AlphaFoldDB" id="A0A0K2Y9N8"/>
<dbReference type="OrthoDB" id="5361769at2"/>
<keyword evidence="2" id="KW-1185">Reference proteome</keyword>
<accession>A0A0K2Y9N8</accession>